<dbReference type="InterPro" id="IPR036280">
    <property type="entry name" value="Multihaem_cyt_sf"/>
</dbReference>
<dbReference type="OrthoDB" id="9790326at2"/>
<comment type="caution">
    <text evidence="2">The sequence shown here is derived from an EMBL/GenBank/DDBJ whole genome shotgun (WGS) entry which is preliminary data.</text>
</comment>
<feature type="transmembrane region" description="Helical" evidence="1">
    <location>
        <begin position="89"/>
        <end position="108"/>
    </location>
</feature>
<keyword evidence="1" id="KW-0812">Transmembrane</keyword>
<evidence type="ECO:0000313" key="2">
    <source>
        <dbReference type="EMBL" id="RAJ15186.1"/>
    </source>
</evidence>
<organism evidence="2 3">
    <name type="scientific">Olleya aquimaris</name>
    <dbReference type="NCBI Taxonomy" id="639310"/>
    <lineage>
        <taxon>Bacteria</taxon>
        <taxon>Pseudomonadati</taxon>
        <taxon>Bacteroidota</taxon>
        <taxon>Flavobacteriia</taxon>
        <taxon>Flavobacteriales</taxon>
        <taxon>Flavobacteriaceae</taxon>
    </lineage>
</organism>
<dbReference type="Proteomes" id="UP000248703">
    <property type="component" value="Unassembled WGS sequence"/>
</dbReference>
<dbReference type="SUPFAM" id="SSF48695">
    <property type="entry name" value="Multiheme cytochromes"/>
    <property type="match status" value="1"/>
</dbReference>
<protein>
    <submittedName>
        <fullName evidence="2">Uncharacterized protein DUF983</fullName>
    </submittedName>
</protein>
<dbReference type="InterPro" id="IPR009325">
    <property type="entry name" value="DUF983"/>
</dbReference>
<name>A0A327RDV9_9FLAO</name>
<evidence type="ECO:0000313" key="3">
    <source>
        <dbReference type="Proteomes" id="UP000248703"/>
    </source>
</evidence>
<keyword evidence="1" id="KW-0472">Membrane</keyword>
<evidence type="ECO:0000256" key="1">
    <source>
        <dbReference type="SAM" id="Phobius"/>
    </source>
</evidence>
<dbReference type="Pfam" id="PF06170">
    <property type="entry name" value="DUF983"/>
    <property type="match status" value="1"/>
</dbReference>
<proteinExistence type="predicted"/>
<dbReference type="AlphaFoldDB" id="A0A327RDV9"/>
<reference evidence="2 3" key="1">
    <citation type="submission" date="2018-06" db="EMBL/GenBank/DDBJ databases">
        <title>Genomic Encyclopedia of Archaeal and Bacterial Type Strains, Phase II (KMG-II): from individual species to whole genera.</title>
        <authorList>
            <person name="Goeker M."/>
        </authorList>
    </citation>
    <scope>NUCLEOTIDE SEQUENCE [LARGE SCALE GENOMIC DNA]</scope>
    <source>
        <strain evidence="2 3">DSM 24464</strain>
    </source>
</reference>
<keyword evidence="1" id="KW-1133">Transmembrane helix</keyword>
<keyword evidence="3" id="KW-1185">Reference proteome</keyword>
<dbReference type="EMBL" id="QLLO01000004">
    <property type="protein sequence ID" value="RAJ15186.1"/>
    <property type="molecule type" value="Genomic_DNA"/>
</dbReference>
<feature type="transmembrane region" description="Helical" evidence="1">
    <location>
        <begin position="62"/>
        <end position="83"/>
    </location>
</feature>
<sequence length="136" mass="15611">MFKKGSKLYGIFTGKCPKCHEESMYTHPNPYHLSKLFSMHERCSNCHTKYKIEPSFFYGSMYVSYGVGIAFAVAAFVISFLFLKTSLNTAFIAIIATMIVFYPVIIRLSRNIWINIFMSYDKSIASKNKLSEAQNK</sequence>
<accession>A0A327RDV9</accession>
<dbReference type="RefSeq" id="WP_111659852.1">
    <property type="nucleotide sequence ID" value="NZ_QLLO01000004.1"/>
</dbReference>
<gene>
    <name evidence="2" type="ORF">LY08_01538</name>
</gene>